<evidence type="ECO:0000313" key="3">
    <source>
        <dbReference type="Proteomes" id="UP000289691"/>
    </source>
</evidence>
<feature type="region of interest" description="Disordered" evidence="1">
    <location>
        <begin position="84"/>
        <end position="115"/>
    </location>
</feature>
<evidence type="ECO:0000256" key="1">
    <source>
        <dbReference type="SAM" id="MobiDB-lite"/>
    </source>
</evidence>
<organism evidence="2 3">
    <name type="scientific">Halorientalis pallida</name>
    <dbReference type="NCBI Taxonomy" id="2479928"/>
    <lineage>
        <taxon>Archaea</taxon>
        <taxon>Methanobacteriati</taxon>
        <taxon>Methanobacteriota</taxon>
        <taxon>Stenosarchaea group</taxon>
        <taxon>Halobacteria</taxon>
        <taxon>Halobacteriales</taxon>
        <taxon>Haloarculaceae</taxon>
        <taxon>Halorientalis</taxon>
    </lineage>
</organism>
<name>A0A498KZT7_9EURY</name>
<dbReference type="AlphaFoldDB" id="A0A498KZT7"/>
<dbReference type="Proteomes" id="UP000289691">
    <property type="component" value="Unassembled WGS sequence"/>
</dbReference>
<keyword evidence="3" id="KW-1185">Reference proteome</keyword>
<dbReference type="RefSeq" id="WP_129069625.1">
    <property type="nucleotide sequence ID" value="NZ_RDFA01000005.1"/>
</dbReference>
<dbReference type="OrthoDB" id="228106at2157"/>
<reference evidence="2 3" key="1">
    <citation type="submission" date="2019-01" db="EMBL/GenBank/DDBJ databases">
        <title>Halorientalis sp. F13-25 a new haloarchaeum isolated from hypersaline water.</title>
        <authorList>
            <person name="Ana D.-V."/>
            <person name="Cristina S.-P."/>
            <person name="Antonio V."/>
        </authorList>
    </citation>
    <scope>NUCLEOTIDE SEQUENCE [LARGE SCALE GENOMIC DNA]</scope>
    <source>
        <strain evidence="2 3">F13-25</strain>
    </source>
</reference>
<dbReference type="EMBL" id="RDFA01000005">
    <property type="protein sequence ID" value="RXK47773.1"/>
    <property type="molecule type" value="Genomic_DNA"/>
</dbReference>
<proteinExistence type="predicted"/>
<gene>
    <name evidence="2" type="ORF">EAF64_14060</name>
</gene>
<accession>A0A498KZT7</accession>
<evidence type="ECO:0000313" key="2">
    <source>
        <dbReference type="EMBL" id="RXK47773.1"/>
    </source>
</evidence>
<protein>
    <submittedName>
        <fullName evidence="2">Uncharacterized protein</fullName>
    </submittedName>
</protein>
<sequence>MAKITVDGDTLSVEVVAADAEARFNMFATFQDPAGRQQHERWELDIESRGDLTVEWIEQTLTDWVDGRDDVAAIQGFEIQKIDPARRGTAADSESSPVEEQVTRAPPSTETVVPESDVSVAPGDLIAYYVDGPDSAVYGHTTEGVVEDVPPIRKQNRDPVHGKVEIKTGRDTKLIPVEWVAGPADEVDVDHPNEDL</sequence>
<comment type="caution">
    <text evidence="2">The sequence shown here is derived from an EMBL/GenBank/DDBJ whole genome shotgun (WGS) entry which is preliminary data.</text>
</comment>